<dbReference type="Pfam" id="PF05598">
    <property type="entry name" value="DUF772"/>
    <property type="match status" value="1"/>
</dbReference>
<keyword evidence="5" id="KW-1185">Reference proteome</keyword>
<dbReference type="AlphaFoldDB" id="A0A1C2JI41"/>
<dbReference type="InterPro" id="IPR008490">
    <property type="entry name" value="Transposase_InsH_N"/>
</dbReference>
<evidence type="ECO:0000313" key="2">
    <source>
        <dbReference type="EMBL" id="OCX73547.1"/>
    </source>
</evidence>
<dbReference type="RefSeq" id="WP_024893724.1">
    <property type="nucleotide sequence ID" value="NZ_LWSA01000102.1"/>
</dbReference>
<protein>
    <recommendedName>
        <fullName evidence="1">Transposase InsH N-terminal domain-containing protein</fullName>
    </recommendedName>
</protein>
<evidence type="ECO:0000313" key="4">
    <source>
        <dbReference type="Proteomes" id="UP000094893"/>
    </source>
</evidence>
<accession>A0A1C2JI41</accession>
<dbReference type="EMBL" id="LWSA01000102">
    <property type="protein sequence ID" value="OCX73547.1"/>
    <property type="molecule type" value="Genomic_DNA"/>
</dbReference>
<dbReference type="Proteomes" id="UP000095008">
    <property type="component" value="Unassembled WGS sequence"/>
</dbReference>
<dbReference type="PANTHER" id="PTHR35604:SF2">
    <property type="entry name" value="TRANSPOSASE INSH FOR INSERTION SEQUENCE ELEMENT IS5A-RELATED"/>
    <property type="match status" value="1"/>
</dbReference>
<sequence length="143" mass="16556">MPKAKTKGLGGRKPYDRIRFFKMMVLQQLHNLSDEQTDYQIRDRLSFQPFLGIGLEVAVPDHTGLCLFRESLAETRLTERLFTTFHTFLREAGYAARVGQIVDVSFVTVPWQCMRRWRLKLSWASTKCAAPAFCLIKAPFIQQ</sequence>
<gene>
    <name evidence="3" type="ORF">A6M23_04205</name>
    <name evidence="2" type="ORF">A6P07_08375</name>
</gene>
<reference evidence="2 4" key="1">
    <citation type="journal article" date="2016" name="Int. J. Mol. Sci.">
        <title>Comparative genomics of the extreme acidophile Acidithiobacillus thiooxidans reveals intraspecific divergence and niche adaptation.</title>
        <authorList>
            <person name="Zhang X."/>
            <person name="Feng X."/>
            <person name="Tao J."/>
            <person name="Ma L."/>
            <person name="Xiao Y."/>
            <person name="Liang Y."/>
            <person name="Liu X."/>
            <person name="Yin H."/>
        </authorList>
    </citation>
    <scope>NUCLEOTIDE SEQUENCE [LARGE SCALE GENOMIC DNA]</scope>
    <source>
        <strain evidence="2 4">A02</strain>
        <strain evidence="3">DXS-W</strain>
    </source>
</reference>
<dbReference type="Proteomes" id="UP000094893">
    <property type="component" value="Unassembled WGS sequence"/>
</dbReference>
<dbReference type="PANTHER" id="PTHR35604">
    <property type="entry name" value="TRANSPOSASE INSH FOR INSERTION SEQUENCE ELEMENT IS5A-RELATED"/>
    <property type="match status" value="1"/>
</dbReference>
<organism evidence="2 4">
    <name type="scientific">Acidithiobacillus thiooxidans</name>
    <name type="common">Thiobacillus thiooxidans</name>
    <dbReference type="NCBI Taxonomy" id="930"/>
    <lineage>
        <taxon>Bacteria</taxon>
        <taxon>Pseudomonadati</taxon>
        <taxon>Pseudomonadota</taxon>
        <taxon>Acidithiobacillia</taxon>
        <taxon>Acidithiobacillales</taxon>
        <taxon>Acidithiobacillaceae</taxon>
        <taxon>Acidithiobacillus</taxon>
    </lineage>
</organism>
<feature type="domain" description="Transposase InsH N-terminal" evidence="1">
    <location>
        <begin position="10"/>
        <end position="70"/>
    </location>
</feature>
<proteinExistence type="predicted"/>
<evidence type="ECO:0000313" key="3">
    <source>
        <dbReference type="EMBL" id="OCX74945.1"/>
    </source>
</evidence>
<evidence type="ECO:0000259" key="1">
    <source>
        <dbReference type="Pfam" id="PF05598"/>
    </source>
</evidence>
<name>A0A1C2JI41_ACITH</name>
<comment type="caution">
    <text evidence="2">The sequence shown here is derived from an EMBL/GenBank/DDBJ whole genome shotgun (WGS) entry which is preliminary data.</text>
</comment>
<dbReference type="EMBL" id="LWRY01000025">
    <property type="protein sequence ID" value="OCX74945.1"/>
    <property type="molecule type" value="Genomic_DNA"/>
</dbReference>
<evidence type="ECO:0000313" key="5">
    <source>
        <dbReference type="Proteomes" id="UP000095008"/>
    </source>
</evidence>